<protein>
    <submittedName>
        <fullName evidence="1">Uncharacterized protein</fullName>
    </submittedName>
</protein>
<feature type="non-terminal residue" evidence="1">
    <location>
        <position position="186"/>
    </location>
</feature>
<gene>
    <name evidence="1" type="ORF">LCGC14_1631630</name>
</gene>
<dbReference type="AlphaFoldDB" id="A0A0F9KI22"/>
<accession>A0A0F9KI22</accession>
<proteinExistence type="predicted"/>
<name>A0A0F9KI22_9ZZZZ</name>
<sequence>MMTPKKKPRIDSHNKFPDIFDISHVRNIELFRIIIKNHPVDLYFLWRIGVKDMEKGKVDSSFPDWNRNHVKIQVHTNFTQIRIKNKTIDLLRPLDRDYDPKKHDIESNKIRFNGVGERVWTQAREDGMWYIISKIPTSYCLDFQKFENYFRSHIFSFHSEYLERIKKLSALLPPEEKRIPKRRRKS</sequence>
<evidence type="ECO:0000313" key="1">
    <source>
        <dbReference type="EMBL" id="KKM21818.1"/>
    </source>
</evidence>
<dbReference type="EMBL" id="LAZR01013470">
    <property type="protein sequence ID" value="KKM21818.1"/>
    <property type="molecule type" value="Genomic_DNA"/>
</dbReference>
<organism evidence="1">
    <name type="scientific">marine sediment metagenome</name>
    <dbReference type="NCBI Taxonomy" id="412755"/>
    <lineage>
        <taxon>unclassified sequences</taxon>
        <taxon>metagenomes</taxon>
        <taxon>ecological metagenomes</taxon>
    </lineage>
</organism>
<comment type="caution">
    <text evidence="1">The sequence shown here is derived from an EMBL/GenBank/DDBJ whole genome shotgun (WGS) entry which is preliminary data.</text>
</comment>
<reference evidence="1" key="1">
    <citation type="journal article" date="2015" name="Nature">
        <title>Complex archaea that bridge the gap between prokaryotes and eukaryotes.</title>
        <authorList>
            <person name="Spang A."/>
            <person name="Saw J.H."/>
            <person name="Jorgensen S.L."/>
            <person name="Zaremba-Niedzwiedzka K."/>
            <person name="Martijn J."/>
            <person name="Lind A.E."/>
            <person name="van Eijk R."/>
            <person name="Schleper C."/>
            <person name="Guy L."/>
            <person name="Ettema T.J."/>
        </authorList>
    </citation>
    <scope>NUCLEOTIDE SEQUENCE</scope>
</reference>